<reference evidence="1" key="2">
    <citation type="submission" date="2023-05" db="EMBL/GenBank/DDBJ databases">
        <authorList>
            <consortium name="Lawrence Berkeley National Laboratory"/>
            <person name="Steindorff A."/>
            <person name="Hensen N."/>
            <person name="Bonometti L."/>
            <person name="Westerberg I."/>
            <person name="Brannstrom I.O."/>
            <person name="Guillou S."/>
            <person name="Cros-Aarteil S."/>
            <person name="Calhoun S."/>
            <person name="Haridas S."/>
            <person name="Kuo A."/>
            <person name="Mondo S."/>
            <person name="Pangilinan J."/>
            <person name="Riley R."/>
            <person name="Labutti K."/>
            <person name="Andreopoulos B."/>
            <person name="Lipzen A."/>
            <person name="Chen C."/>
            <person name="Yanf M."/>
            <person name="Daum C."/>
            <person name="Ng V."/>
            <person name="Clum A."/>
            <person name="Ohm R."/>
            <person name="Martin F."/>
            <person name="Silar P."/>
            <person name="Natvig D."/>
            <person name="Lalanne C."/>
            <person name="Gautier V."/>
            <person name="Ament-Velasquez S.L."/>
            <person name="Kruys A."/>
            <person name="Hutchinson M.I."/>
            <person name="Powell A.J."/>
            <person name="Barry K."/>
            <person name="Miller A.N."/>
            <person name="Grigoriev I.V."/>
            <person name="Debuchy R."/>
            <person name="Gladieux P."/>
            <person name="Thoren M.H."/>
            <person name="Johannesson H."/>
        </authorList>
    </citation>
    <scope>NUCLEOTIDE SEQUENCE</scope>
    <source>
        <strain evidence="1">CBS 990.96</strain>
    </source>
</reference>
<organism evidence="1 2">
    <name type="scientific">Podospora fimiseda</name>
    <dbReference type="NCBI Taxonomy" id="252190"/>
    <lineage>
        <taxon>Eukaryota</taxon>
        <taxon>Fungi</taxon>
        <taxon>Dikarya</taxon>
        <taxon>Ascomycota</taxon>
        <taxon>Pezizomycotina</taxon>
        <taxon>Sordariomycetes</taxon>
        <taxon>Sordariomycetidae</taxon>
        <taxon>Sordariales</taxon>
        <taxon>Podosporaceae</taxon>
        <taxon>Podospora</taxon>
    </lineage>
</organism>
<dbReference type="Proteomes" id="UP001301958">
    <property type="component" value="Unassembled WGS sequence"/>
</dbReference>
<accession>A0AAN7BWQ8</accession>
<dbReference type="EMBL" id="MU865295">
    <property type="protein sequence ID" value="KAK4230950.1"/>
    <property type="molecule type" value="Genomic_DNA"/>
</dbReference>
<keyword evidence="2" id="KW-1185">Reference proteome</keyword>
<protein>
    <submittedName>
        <fullName evidence="1">Uncharacterized protein</fullName>
    </submittedName>
</protein>
<name>A0AAN7BWQ8_9PEZI</name>
<dbReference type="PANTHER" id="PTHR39290:SF6">
    <property type="entry name" value="S-ADENOSYL-L-METHIONINE-DEPENDENT METHYLTRANSFERASES SUPERFAMILY PROTEIN"/>
    <property type="match status" value="1"/>
</dbReference>
<reference evidence="1" key="1">
    <citation type="journal article" date="2023" name="Mol. Phylogenet. Evol.">
        <title>Genome-scale phylogeny and comparative genomics of the fungal order Sordariales.</title>
        <authorList>
            <person name="Hensen N."/>
            <person name="Bonometti L."/>
            <person name="Westerberg I."/>
            <person name="Brannstrom I.O."/>
            <person name="Guillou S."/>
            <person name="Cros-Aarteil S."/>
            <person name="Calhoun S."/>
            <person name="Haridas S."/>
            <person name="Kuo A."/>
            <person name="Mondo S."/>
            <person name="Pangilinan J."/>
            <person name="Riley R."/>
            <person name="LaButti K."/>
            <person name="Andreopoulos B."/>
            <person name="Lipzen A."/>
            <person name="Chen C."/>
            <person name="Yan M."/>
            <person name="Daum C."/>
            <person name="Ng V."/>
            <person name="Clum A."/>
            <person name="Steindorff A."/>
            <person name="Ohm R.A."/>
            <person name="Martin F."/>
            <person name="Silar P."/>
            <person name="Natvig D.O."/>
            <person name="Lalanne C."/>
            <person name="Gautier V."/>
            <person name="Ament-Velasquez S.L."/>
            <person name="Kruys A."/>
            <person name="Hutchinson M.I."/>
            <person name="Powell A.J."/>
            <person name="Barry K."/>
            <person name="Miller A.N."/>
            <person name="Grigoriev I.V."/>
            <person name="Debuchy R."/>
            <person name="Gladieux P."/>
            <person name="Hiltunen Thoren M."/>
            <person name="Johannesson H."/>
        </authorList>
    </citation>
    <scope>NUCLEOTIDE SEQUENCE</scope>
    <source>
        <strain evidence="1">CBS 990.96</strain>
    </source>
</reference>
<sequence>MLRKRAALPCCAGNPKFQDPSTAFGDRDEDENKYQEVLKALNGGSNDFERAIKILFGLSEKEKDEYVYRAGVASVGLGEVQRAVEFGIGSEEGKRRLCDWYGGLNSDLKVLSPSSGDITAYTNIWSSSSSSSPAAALKSFIANAKKGSVRALVGEYLASKRFIHPDFDEKRMPKFKKKKKTKDAQIRNPYLDFWVWSCQVLGWCGPLPNQRLMGHHLLPVFMHHFGCVVPSHEALSVIKVLAEKKTVLDIGSGNGYWSWMLRNWYGVATVAVDNAQSEWRVNYLPSETICLTGTEYLASLKDHKDTIMMLVYPVVGNVELGTIEGSFTRDLMADYKGDTVVVVGTQNHNGYTGFKDMTFDEYMEREQKEKGWVRIVQIPLPSFAGKNDAMFVYQRGEGL</sequence>
<dbReference type="SUPFAM" id="SSF53335">
    <property type="entry name" value="S-adenosyl-L-methionine-dependent methyltransferases"/>
    <property type="match status" value="1"/>
</dbReference>
<evidence type="ECO:0000313" key="2">
    <source>
        <dbReference type="Proteomes" id="UP001301958"/>
    </source>
</evidence>
<comment type="caution">
    <text evidence="1">The sequence shown here is derived from an EMBL/GenBank/DDBJ whole genome shotgun (WGS) entry which is preliminary data.</text>
</comment>
<gene>
    <name evidence="1" type="ORF">QBC38DRAFT_467394</name>
</gene>
<dbReference type="AlphaFoldDB" id="A0AAN7BWQ8"/>
<evidence type="ECO:0000313" key="1">
    <source>
        <dbReference type="EMBL" id="KAK4230950.1"/>
    </source>
</evidence>
<proteinExistence type="predicted"/>
<dbReference type="InterPro" id="IPR029063">
    <property type="entry name" value="SAM-dependent_MTases_sf"/>
</dbReference>
<dbReference type="PANTHER" id="PTHR39290">
    <property type="entry name" value="C3H1-TYPE DOMAIN-CONTAINING PROTEIN-RELATED"/>
    <property type="match status" value="1"/>
</dbReference>